<protein>
    <recommendedName>
        <fullName evidence="3">Phage tail protein</fullName>
    </recommendedName>
</protein>
<evidence type="ECO:0000313" key="1">
    <source>
        <dbReference type="EMBL" id="ANZ35528.1"/>
    </source>
</evidence>
<dbReference type="STRING" id="1586287.BBK82_04970"/>
<evidence type="ECO:0008006" key="3">
    <source>
        <dbReference type="Google" id="ProtNLM"/>
    </source>
</evidence>
<keyword evidence="2" id="KW-1185">Reference proteome</keyword>
<name>A0A1B2HCT5_9PSEU</name>
<organism evidence="1 2">
    <name type="scientific">Lentzea guizhouensis</name>
    <dbReference type="NCBI Taxonomy" id="1586287"/>
    <lineage>
        <taxon>Bacteria</taxon>
        <taxon>Bacillati</taxon>
        <taxon>Actinomycetota</taxon>
        <taxon>Actinomycetes</taxon>
        <taxon>Pseudonocardiales</taxon>
        <taxon>Pseudonocardiaceae</taxon>
        <taxon>Lentzea</taxon>
    </lineage>
</organism>
<dbReference type="AlphaFoldDB" id="A0A1B2HCT5"/>
<sequence length="294" mass="32006">MAAGDLITVTDPTQTQVEWRGLLLGHGTRYRMTGLEGWVDSDDIRDGDVELDNEHGAHPGQLLLARKVVTFEGHIAGPSGFTDAVNELRRVTTQSENPDEEPLVVHTAGIKAMVNARCVGRIIPQHLEWISGFTRIVLRWRATNPRMLRLPQLAPVASPPVSGGGGLIFPLVFPLRFGGAPSGGELVLANDGHAHAQPVWRITGPCVGPMITNADTGARLWFEPDFALNSGERLDLSTEDKSVLYADTSPPVSRSNQLAVREWFTLPPGTSTRVRFDTVDGNGTLTCLYHHTDL</sequence>
<reference evidence="1 2" key="1">
    <citation type="submission" date="2016-07" db="EMBL/GenBank/DDBJ databases">
        <title>Complete genome sequence of the Lentzea guizhouensis DHS C013.</title>
        <authorList>
            <person name="Cao C."/>
        </authorList>
    </citation>
    <scope>NUCLEOTIDE SEQUENCE [LARGE SCALE GENOMIC DNA]</scope>
    <source>
        <strain evidence="1 2">DHS C013</strain>
    </source>
</reference>
<dbReference type="EMBL" id="CP016793">
    <property type="protein sequence ID" value="ANZ35528.1"/>
    <property type="molecule type" value="Genomic_DNA"/>
</dbReference>
<gene>
    <name evidence="1" type="ORF">BBK82_04970</name>
</gene>
<accession>A0A1B2HCT5</accession>
<dbReference type="Proteomes" id="UP000093053">
    <property type="component" value="Chromosome"/>
</dbReference>
<proteinExistence type="predicted"/>
<dbReference type="KEGG" id="led:BBK82_04970"/>
<evidence type="ECO:0000313" key="2">
    <source>
        <dbReference type="Proteomes" id="UP000093053"/>
    </source>
</evidence>